<reference evidence="1 2" key="1">
    <citation type="journal article" date="2018" name="J. Allergy Clin. Immunol.">
        <title>High-quality assembly of Dermatophagoides pteronyssinus genome and transcriptome reveals a wide range of novel allergens.</title>
        <authorList>
            <person name="Liu X.Y."/>
            <person name="Yang K.Y."/>
            <person name="Wang M.Q."/>
            <person name="Kwok J.S."/>
            <person name="Zeng X."/>
            <person name="Yang Z."/>
            <person name="Xiao X.J."/>
            <person name="Lau C.P."/>
            <person name="Li Y."/>
            <person name="Huang Z.M."/>
            <person name="Ba J.G."/>
            <person name="Yim A.K."/>
            <person name="Ouyang C.Y."/>
            <person name="Ngai S.M."/>
            <person name="Chan T.F."/>
            <person name="Leung E.L."/>
            <person name="Liu L."/>
            <person name="Liu Z.G."/>
            <person name="Tsui S.K."/>
        </authorList>
    </citation>
    <scope>NUCLEOTIDE SEQUENCE [LARGE SCALE GENOMIC DNA]</scope>
    <source>
        <strain evidence="1">Derp</strain>
    </source>
</reference>
<dbReference type="EMBL" id="NJHN03000047">
    <property type="protein sequence ID" value="KAH9420532.1"/>
    <property type="molecule type" value="Genomic_DNA"/>
</dbReference>
<accession>A0ABQ8JD42</accession>
<sequence length="93" mass="10352">MILTQASSFLSSSSPFNINLPYTYFADTTERHLEIIIIHTIRLQKRLPASSIPSSQPFIPPLANRGSSIQYLSGRPNCKLSTSILYGRPKSLT</sequence>
<protein>
    <submittedName>
        <fullName evidence="1">Uncharacterized protein</fullName>
    </submittedName>
</protein>
<organism evidence="1 2">
    <name type="scientific">Dermatophagoides pteronyssinus</name>
    <name type="common">European house dust mite</name>
    <dbReference type="NCBI Taxonomy" id="6956"/>
    <lineage>
        <taxon>Eukaryota</taxon>
        <taxon>Metazoa</taxon>
        <taxon>Ecdysozoa</taxon>
        <taxon>Arthropoda</taxon>
        <taxon>Chelicerata</taxon>
        <taxon>Arachnida</taxon>
        <taxon>Acari</taxon>
        <taxon>Acariformes</taxon>
        <taxon>Sarcoptiformes</taxon>
        <taxon>Astigmata</taxon>
        <taxon>Psoroptidia</taxon>
        <taxon>Analgoidea</taxon>
        <taxon>Pyroglyphidae</taxon>
        <taxon>Dermatophagoidinae</taxon>
        <taxon>Dermatophagoides</taxon>
    </lineage>
</organism>
<dbReference type="Proteomes" id="UP000887458">
    <property type="component" value="Unassembled WGS sequence"/>
</dbReference>
<reference evidence="1 2" key="2">
    <citation type="journal article" date="2022" name="Mol. Biol. Evol.">
        <title>Comparative Genomics Reveals Insights into the Divergent Evolution of Astigmatic Mites and Household Pest Adaptations.</title>
        <authorList>
            <person name="Xiong Q."/>
            <person name="Wan A.T."/>
            <person name="Liu X."/>
            <person name="Fung C.S."/>
            <person name="Xiao X."/>
            <person name="Malainual N."/>
            <person name="Hou J."/>
            <person name="Wang L."/>
            <person name="Wang M."/>
            <person name="Yang K.Y."/>
            <person name="Cui Y."/>
            <person name="Leung E.L."/>
            <person name="Nong W."/>
            <person name="Shin S.K."/>
            <person name="Au S.W."/>
            <person name="Jeong K.Y."/>
            <person name="Chew F.T."/>
            <person name="Hui J.H."/>
            <person name="Leung T.F."/>
            <person name="Tungtrongchitr A."/>
            <person name="Zhong N."/>
            <person name="Liu Z."/>
            <person name="Tsui S.K."/>
        </authorList>
    </citation>
    <scope>NUCLEOTIDE SEQUENCE [LARGE SCALE GENOMIC DNA]</scope>
    <source>
        <strain evidence="1">Derp</strain>
    </source>
</reference>
<keyword evidence="2" id="KW-1185">Reference proteome</keyword>
<gene>
    <name evidence="1" type="ORF">DERP_000958</name>
</gene>
<evidence type="ECO:0000313" key="1">
    <source>
        <dbReference type="EMBL" id="KAH9420532.1"/>
    </source>
</evidence>
<evidence type="ECO:0000313" key="2">
    <source>
        <dbReference type="Proteomes" id="UP000887458"/>
    </source>
</evidence>
<name>A0ABQ8JD42_DERPT</name>
<proteinExistence type="predicted"/>
<comment type="caution">
    <text evidence="1">The sequence shown here is derived from an EMBL/GenBank/DDBJ whole genome shotgun (WGS) entry which is preliminary data.</text>
</comment>